<evidence type="ECO:0000256" key="3">
    <source>
        <dbReference type="SAM" id="MobiDB-lite"/>
    </source>
</evidence>
<evidence type="ECO:0000313" key="5">
    <source>
        <dbReference type="EMBL" id="JAG60720.1"/>
    </source>
</evidence>
<dbReference type="PROSITE" id="PS00233">
    <property type="entry name" value="CHIT_BIND_RR_1"/>
    <property type="match status" value="1"/>
</dbReference>
<feature type="region of interest" description="Disordered" evidence="3">
    <location>
        <begin position="72"/>
        <end position="91"/>
    </location>
</feature>
<dbReference type="GO" id="GO:0031012">
    <property type="term" value="C:extracellular matrix"/>
    <property type="evidence" value="ECO:0007669"/>
    <property type="project" value="TreeGrafter"/>
</dbReference>
<organism evidence="5">
    <name type="scientific">Lygus hesperus</name>
    <name type="common">Western plant bug</name>
    <dbReference type="NCBI Taxonomy" id="30085"/>
    <lineage>
        <taxon>Eukaryota</taxon>
        <taxon>Metazoa</taxon>
        <taxon>Ecdysozoa</taxon>
        <taxon>Arthropoda</taxon>
        <taxon>Hexapoda</taxon>
        <taxon>Insecta</taxon>
        <taxon>Pterygota</taxon>
        <taxon>Neoptera</taxon>
        <taxon>Paraneoptera</taxon>
        <taxon>Hemiptera</taxon>
        <taxon>Heteroptera</taxon>
        <taxon>Panheteroptera</taxon>
        <taxon>Cimicomorpha</taxon>
        <taxon>Miridae</taxon>
        <taxon>Mirini</taxon>
        <taxon>Lygus</taxon>
    </lineage>
</organism>
<dbReference type="GO" id="GO:0042302">
    <property type="term" value="F:structural constituent of cuticle"/>
    <property type="evidence" value="ECO:0007669"/>
    <property type="project" value="UniProtKB-UniRule"/>
</dbReference>
<proteinExistence type="predicted"/>
<dbReference type="InterPro" id="IPR031311">
    <property type="entry name" value="CHIT_BIND_RR_consensus"/>
</dbReference>
<dbReference type="PROSITE" id="PS51155">
    <property type="entry name" value="CHIT_BIND_RR_2"/>
    <property type="match status" value="1"/>
</dbReference>
<feature type="chain" id="PRO_5005519828" description="Cuticle protein 19" evidence="4">
    <location>
        <begin position="20"/>
        <end position="139"/>
    </location>
</feature>
<dbReference type="PRINTS" id="PR00947">
    <property type="entry name" value="CUTICLE"/>
</dbReference>
<dbReference type="PANTHER" id="PTHR12236">
    <property type="entry name" value="STRUCTURAL CONTITUENT OF CUTICLE"/>
    <property type="match status" value="1"/>
</dbReference>
<keyword evidence="4" id="KW-0732">Signal</keyword>
<dbReference type="Pfam" id="PF00379">
    <property type="entry name" value="Chitin_bind_4"/>
    <property type="match status" value="1"/>
</dbReference>
<reference evidence="5" key="1">
    <citation type="submission" date="2014-09" db="EMBL/GenBank/DDBJ databases">
        <authorList>
            <person name="Magalhaes I.L.F."/>
            <person name="Oliveira U."/>
            <person name="Santos F.R."/>
            <person name="Vidigal T.H.D.A."/>
            <person name="Brescovit A.D."/>
            <person name="Santos A.J."/>
        </authorList>
    </citation>
    <scope>NUCLEOTIDE SEQUENCE</scope>
</reference>
<dbReference type="InterPro" id="IPR051217">
    <property type="entry name" value="Insect_Cuticle_Struc_Prot"/>
</dbReference>
<sequence length="139" mass="14793">MTKSLRLAVAIALVGCALAYPQHGGYGGGFGGGYADAGAGAESDGGAAHGDAHGHHVDYFAPAHYAFEYDVHDPHTGDVKSQHEERKGDDVKGFYTLKEADGTTREVHYTADHKNGFNAVVKRTGHATHPQHYHTGDDH</sequence>
<dbReference type="PANTHER" id="PTHR12236:SF96">
    <property type="entry name" value="PUPAL CUTICLE PROTEIN EDG-84A-LIKE PROTEIN"/>
    <property type="match status" value="1"/>
</dbReference>
<dbReference type="AlphaFoldDB" id="A0A0K8T6B9"/>
<evidence type="ECO:0000256" key="4">
    <source>
        <dbReference type="SAM" id="SignalP"/>
    </source>
</evidence>
<accession>A0A0K8T6B9</accession>
<evidence type="ECO:0000256" key="2">
    <source>
        <dbReference type="PROSITE-ProRule" id="PRU00497"/>
    </source>
</evidence>
<dbReference type="EMBL" id="GBRD01005101">
    <property type="protein sequence ID" value="JAG60720.1"/>
    <property type="molecule type" value="Transcribed_RNA"/>
</dbReference>
<dbReference type="InterPro" id="IPR000618">
    <property type="entry name" value="Insect_cuticle"/>
</dbReference>
<evidence type="ECO:0000256" key="1">
    <source>
        <dbReference type="ARBA" id="ARBA00022460"/>
    </source>
</evidence>
<evidence type="ECO:0008006" key="6">
    <source>
        <dbReference type="Google" id="ProtNLM"/>
    </source>
</evidence>
<feature type="signal peptide" evidence="4">
    <location>
        <begin position="1"/>
        <end position="19"/>
    </location>
</feature>
<protein>
    <recommendedName>
        <fullName evidence="6">Cuticle protein 19</fullName>
    </recommendedName>
</protein>
<keyword evidence="1 2" id="KW-0193">Cuticle</keyword>
<dbReference type="GO" id="GO:0005615">
    <property type="term" value="C:extracellular space"/>
    <property type="evidence" value="ECO:0007669"/>
    <property type="project" value="TreeGrafter"/>
</dbReference>
<name>A0A0K8T6B9_LYGHE</name>